<proteinExistence type="predicted"/>
<dbReference type="RefSeq" id="WP_107029936.1">
    <property type="nucleotide sequence ID" value="NZ_PYLQ01000010.1"/>
</dbReference>
<dbReference type="Proteomes" id="UP000240974">
    <property type="component" value="Unassembled WGS sequence"/>
</dbReference>
<dbReference type="Pfam" id="PF03466">
    <property type="entry name" value="LysR_substrate"/>
    <property type="match status" value="1"/>
</dbReference>
<evidence type="ECO:0000259" key="1">
    <source>
        <dbReference type="Pfam" id="PF03466"/>
    </source>
</evidence>
<comment type="caution">
    <text evidence="2">The sequence shown here is derived from an EMBL/GenBank/DDBJ whole genome shotgun (WGS) entry which is preliminary data.</text>
</comment>
<name>A0A2T3FZF7_9FIRM</name>
<dbReference type="Gene3D" id="3.40.190.10">
    <property type="entry name" value="Periplasmic binding protein-like II"/>
    <property type="match status" value="1"/>
</dbReference>
<protein>
    <recommendedName>
        <fullName evidence="1">LysR substrate-binding domain-containing protein</fullName>
    </recommendedName>
</protein>
<evidence type="ECO:0000313" key="2">
    <source>
        <dbReference type="EMBL" id="PST40642.1"/>
    </source>
</evidence>
<gene>
    <name evidence="2" type="ORF">C7U54_08035</name>
</gene>
<keyword evidence="3" id="KW-1185">Reference proteome</keyword>
<dbReference type="EMBL" id="PYLQ01000010">
    <property type="protein sequence ID" value="PST40642.1"/>
    <property type="molecule type" value="Genomic_DNA"/>
</dbReference>
<dbReference type="AlphaFoldDB" id="A0A2T3FZF7"/>
<reference evidence="2 3" key="1">
    <citation type="journal article" date="2019" name="Int. J. Syst. Evol. Microbiol.">
        <title>Faecalibacillus intestinalis gen. nov., sp. nov. and Faecalibacillus faecis sp. nov., isolated from human faeces.</title>
        <authorList>
            <person name="Seo B."/>
            <person name="Jeon K."/>
            <person name="Baek I."/>
            <person name="Lee Y.M."/>
            <person name="Baek K."/>
            <person name="Ko G."/>
        </authorList>
    </citation>
    <scope>NUCLEOTIDE SEQUENCE [LARGE SCALE GENOMIC DNA]</scope>
    <source>
        <strain evidence="2 3">SNUG30099</strain>
    </source>
</reference>
<accession>A0A2T3FZF7</accession>
<feature type="domain" description="LysR substrate-binding" evidence="1">
    <location>
        <begin position="5"/>
        <end position="113"/>
    </location>
</feature>
<dbReference type="CDD" id="cd05466">
    <property type="entry name" value="PBP2_LTTR_substrate"/>
    <property type="match status" value="1"/>
</dbReference>
<sequence>MKSDPLTGPLYIGTGQTDNLSEIVKMMKLFQERYPHVQFHLLSDDKEKLLKQLERNLLDFGLFIHDYDRNLYEGIPLKSTNSLDILAFKVHPFASKKIIAEKDLKDEKIMVARQAMQNQEIPDFIDNKQIVAIFDLPENVKIMVKENIPLYHWHLIKKRNLLLYYKKIL</sequence>
<organism evidence="2 3">
    <name type="scientific">Faecalibacillus intestinalis</name>
    <dbReference type="NCBI Taxonomy" id="1982626"/>
    <lineage>
        <taxon>Bacteria</taxon>
        <taxon>Bacillati</taxon>
        <taxon>Bacillota</taxon>
        <taxon>Erysipelotrichia</taxon>
        <taxon>Erysipelotrichales</taxon>
        <taxon>Coprobacillaceae</taxon>
        <taxon>Faecalibacillus</taxon>
    </lineage>
</organism>
<dbReference type="SUPFAM" id="SSF53850">
    <property type="entry name" value="Periplasmic binding protein-like II"/>
    <property type="match status" value="1"/>
</dbReference>
<evidence type="ECO:0000313" key="3">
    <source>
        <dbReference type="Proteomes" id="UP000240974"/>
    </source>
</evidence>
<dbReference type="InterPro" id="IPR005119">
    <property type="entry name" value="LysR_subst-bd"/>
</dbReference>